<reference evidence="1 2" key="1">
    <citation type="submission" date="2019-10" db="EMBL/GenBank/DDBJ databases">
        <title>The completed genome of Lactobacillus harbinensis M1.</title>
        <authorList>
            <person name="Zheng Y."/>
        </authorList>
    </citation>
    <scope>NUCLEOTIDE SEQUENCE [LARGE SCALE GENOMIC DNA]</scope>
    <source>
        <strain evidence="1 2">M1</strain>
    </source>
</reference>
<protein>
    <recommendedName>
        <fullName evidence="3">Polymerase/histidinol phosphatase N-terminal domain-containing protein</fullName>
    </recommendedName>
</protein>
<dbReference type="AlphaFoldDB" id="A0A5P8M6V7"/>
<organism evidence="1 2">
    <name type="scientific">Schleiferilactobacillus harbinensis</name>
    <dbReference type="NCBI Taxonomy" id="304207"/>
    <lineage>
        <taxon>Bacteria</taxon>
        <taxon>Bacillati</taxon>
        <taxon>Bacillota</taxon>
        <taxon>Bacilli</taxon>
        <taxon>Lactobacillales</taxon>
        <taxon>Lactobacillaceae</taxon>
        <taxon>Schleiferilactobacillus</taxon>
    </lineage>
</organism>
<evidence type="ECO:0000313" key="2">
    <source>
        <dbReference type="Proteomes" id="UP000326779"/>
    </source>
</evidence>
<dbReference type="GO" id="GO:0004534">
    <property type="term" value="F:5'-3' RNA exonuclease activity"/>
    <property type="evidence" value="ECO:0007669"/>
    <property type="project" value="TreeGrafter"/>
</dbReference>
<dbReference type="PANTHER" id="PTHR42924:SF3">
    <property type="entry name" value="POLYMERASE_HISTIDINOL PHOSPHATASE N-TERMINAL DOMAIN-CONTAINING PROTEIN"/>
    <property type="match status" value="1"/>
</dbReference>
<dbReference type="EMBL" id="CP045143">
    <property type="protein sequence ID" value="QFR24230.1"/>
    <property type="molecule type" value="Genomic_DNA"/>
</dbReference>
<name>A0A5P8M6V7_9LACO</name>
<proteinExistence type="predicted"/>
<dbReference type="SUPFAM" id="SSF89550">
    <property type="entry name" value="PHP domain-like"/>
    <property type="match status" value="1"/>
</dbReference>
<accession>A0A5P8M6V7</accession>
<dbReference type="Gene3D" id="3.20.20.140">
    <property type="entry name" value="Metal-dependent hydrolases"/>
    <property type="match status" value="1"/>
</dbReference>
<gene>
    <name evidence="1" type="ORF">D1010_13025</name>
</gene>
<dbReference type="RefSeq" id="WP_152261210.1">
    <property type="nucleotide sequence ID" value="NZ_CP045143.1"/>
</dbReference>
<dbReference type="GO" id="GO:0035312">
    <property type="term" value="F:5'-3' DNA exonuclease activity"/>
    <property type="evidence" value="ECO:0007669"/>
    <property type="project" value="TreeGrafter"/>
</dbReference>
<evidence type="ECO:0000313" key="1">
    <source>
        <dbReference type="EMBL" id="QFR24230.1"/>
    </source>
</evidence>
<evidence type="ECO:0008006" key="3">
    <source>
        <dbReference type="Google" id="ProtNLM"/>
    </source>
</evidence>
<dbReference type="PANTHER" id="PTHR42924">
    <property type="entry name" value="EXONUCLEASE"/>
    <property type="match status" value="1"/>
</dbReference>
<dbReference type="KEGG" id="lhb:D1010_13025"/>
<dbReference type="Proteomes" id="UP000326779">
    <property type="component" value="Chromosome"/>
</dbReference>
<dbReference type="InterPro" id="IPR016195">
    <property type="entry name" value="Pol/histidinol_Pase-like"/>
</dbReference>
<sequence length="475" mass="53032">MQTILQKQFVFTPQDDKTTIPLQFSLADPIQGLRIAFQYGPQNVEPIRAQALITAELQQAGLHATPAAVAAYLPLQNLVTISVVKDGQYLGNHHYKATDQIITLTTAAASLGFAPPRQLTGNGRSTCISTVLRPNRSGQRSRSANWRPMMHYYSIEWHTHTTHSDADQTIDQLFAAAAAAHYDILSISDHSTLSAYAEIQQRQLQPASWLLRNSLEWTTYYGHMLVLGTQDVVNWYEAKPTDIDQWVQKNRDAGAIVGVAHPFELGSPICTGCHWDFLVRNWDNFDFLEVLNGNSPQEQTYNQKAYTLWSQLLKAGHRLAGSAGRDWHRPKKATDKVAVNYLGIPDELSDAAIKASIRQGNFYVSLGPTWQVTLTDAQHRQHFMGETLPQGQYQLDIAILSQSNALSQDFKPAIKEFQLLANETVLRRLPATALEGGRLQTEVALPTGPFRLEARGAFKGQTDQRLIIGNPFYIS</sequence>
<dbReference type="NCBIfam" id="NF038032">
    <property type="entry name" value="CehA_McbA_metalo"/>
    <property type="match status" value="1"/>
</dbReference>
<dbReference type="InterPro" id="IPR052018">
    <property type="entry name" value="PHP_domain"/>
</dbReference>